<dbReference type="EMBL" id="ACCG02000009">
    <property type="protein sequence ID" value="EFE89658.1"/>
    <property type="molecule type" value="Genomic_DNA"/>
</dbReference>
<sequence length="39" mass="4092">MLQPPLKSAKPTLPNGVSNMESVLGGACGSRIRNNNPLE</sequence>
<dbReference type="HOGENOM" id="CLU_3305491_0_0_11"/>
<reference evidence="2 3" key="1">
    <citation type="submission" date="2010-02" db="EMBL/GenBank/DDBJ databases">
        <authorList>
            <person name="Weinstock G."/>
            <person name="Sodergren E."/>
            <person name="Clifton S."/>
            <person name="Fulton L."/>
            <person name="Fulton B."/>
            <person name="Courtney L."/>
            <person name="Fronick C."/>
            <person name="Harrison M."/>
            <person name="Strong C."/>
            <person name="Farmer C."/>
            <person name="Delahaunty K."/>
            <person name="Markovic C."/>
            <person name="Hall O."/>
            <person name="Minx P."/>
            <person name="Tomlinson C."/>
            <person name="Mitreva M."/>
            <person name="Nelson J."/>
            <person name="Hou S."/>
            <person name="Wollam A."/>
            <person name="Pepin K.H."/>
            <person name="Johnson M."/>
            <person name="Bhonagiri V."/>
            <person name="Zhang X."/>
            <person name="Suruliraj S."/>
            <person name="Warren W."/>
            <person name="Chinwalla A."/>
            <person name="Mardis E.R."/>
            <person name="Wilson R.K."/>
        </authorList>
    </citation>
    <scope>NUCLEOTIDE SEQUENCE [LARGE SCALE GENOMIC DNA]</scope>
    <source>
        <strain evidence="2 3">DSM 20213</strain>
    </source>
</reference>
<keyword evidence="3" id="KW-1185">Reference proteome</keyword>
<comment type="caution">
    <text evidence="2">The sequence shown here is derived from an EMBL/GenBank/DDBJ whole genome shotgun (WGS) entry which is preliminary data.</text>
</comment>
<dbReference type="AlphaFoldDB" id="D4BPS1"/>
<gene>
    <name evidence="2" type="ORF">BIFBRE_04086</name>
</gene>
<feature type="region of interest" description="Disordered" evidence="1">
    <location>
        <begin position="1"/>
        <end position="39"/>
    </location>
</feature>
<evidence type="ECO:0000256" key="1">
    <source>
        <dbReference type="SAM" id="MobiDB-lite"/>
    </source>
</evidence>
<evidence type="ECO:0000313" key="2">
    <source>
        <dbReference type="EMBL" id="EFE89658.1"/>
    </source>
</evidence>
<organism evidence="2 3">
    <name type="scientific">Bifidobacterium breve DSM 20213 = JCM 1192</name>
    <dbReference type="NCBI Taxonomy" id="518634"/>
    <lineage>
        <taxon>Bacteria</taxon>
        <taxon>Bacillati</taxon>
        <taxon>Actinomycetota</taxon>
        <taxon>Actinomycetes</taxon>
        <taxon>Bifidobacteriales</taxon>
        <taxon>Bifidobacteriaceae</taxon>
        <taxon>Bifidobacterium</taxon>
    </lineage>
</organism>
<evidence type="ECO:0000313" key="3">
    <source>
        <dbReference type="Proteomes" id="UP000003191"/>
    </source>
</evidence>
<protein>
    <submittedName>
        <fullName evidence="2">Uncharacterized protein</fullName>
    </submittedName>
</protein>
<proteinExistence type="predicted"/>
<dbReference type="Proteomes" id="UP000003191">
    <property type="component" value="Unassembled WGS sequence"/>
</dbReference>
<accession>D4BPS1</accession>
<name>D4BPS1_BIFBR</name>